<dbReference type="Proteomes" id="UP000319931">
    <property type="component" value="Unassembled WGS sequence"/>
</dbReference>
<dbReference type="PANTHER" id="PTHR45138:SF9">
    <property type="entry name" value="DIGUANYLATE CYCLASE DGCM-RELATED"/>
    <property type="match status" value="1"/>
</dbReference>
<dbReference type="RefSeq" id="WP_140851164.1">
    <property type="nucleotide sequence ID" value="NZ_RCZC01000004.1"/>
</dbReference>
<dbReference type="NCBIfam" id="TIGR00254">
    <property type="entry name" value="GGDEF"/>
    <property type="match status" value="1"/>
</dbReference>
<evidence type="ECO:0000256" key="1">
    <source>
        <dbReference type="ARBA" id="ARBA00012528"/>
    </source>
</evidence>
<reference evidence="4 5" key="1">
    <citation type="journal article" date="2019" name="Environ. Microbiol.">
        <title>Species interactions and distinct microbial communities in high Arctic permafrost affected cryosols are associated with the CH4 and CO2 gas fluxes.</title>
        <authorList>
            <person name="Altshuler I."/>
            <person name="Hamel J."/>
            <person name="Turney S."/>
            <person name="Magnuson E."/>
            <person name="Levesque R."/>
            <person name="Greer C."/>
            <person name="Whyte L.G."/>
        </authorList>
    </citation>
    <scope>NUCLEOTIDE SEQUENCE [LARGE SCALE GENOMIC DNA]</scope>
    <source>
        <strain evidence="4 5">E6.1</strain>
    </source>
</reference>
<keyword evidence="5" id="KW-1185">Reference proteome</keyword>
<dbReference type="InterPro" id="IPR003018">
    <property type="entry name" value="GAF"/>
</dbReference>
<dbReference type="EMBL" id="RCZC01000004">
    <property type="protein sequence ID" value="TPG52091.1"/>
    <property type="molecule type" value="Genomic_DNA"/>
</dbReference>
<dbReference type="PANTHER" id="PTHR45138">
    <property type="entry name" value="REGULATORY COMPONENTS OF SENSORY TRANSDUCTION SYSTEM"/>
    <property type="match status" value="1"/>
</dbReference>
<dbReference type="SMART" id="SM00065">
    <property type="entry name" value="GAF"/>
    <property type="match status" value="1"/>
</dbReference>
<dbReference type="OrthoDB" id="9812260at2"/>
<dbReference type="Gene3D" id="3.30.450.40">
    <property type="match status" value="1"/>
</dbReference>
<evidence type="ECO:0000313" key="4">
    <source>
        <dbReference type="EMBL" id="TPG52091.1"/>
    </source>
</evidence>
<dbReference type="GO" id="GO:0052621">
    <property type="term" value="F:diguanylate cyclase activity"/>
    <property type="evidence" value="ECO:0007669"/>
    <property type="project" value="UniProtKB-EC"/>
</dbReference>
<proteinExistence type="predicted"/>
<name>A0A502FRQ3_9SPHN</name>
<evidence type="ECO:0000259" key="3">
    <source>
        <dbReference type="PROSITE" id="PS50887"/>
    </source>
</evidence>
<dbReference type="Pfam" id="PF01590">
    <property type="entry name" value="GAF"/>
    <property type="match status" value="1"/>
</dbReference>
<dbReference type="SMART" id="SM00267">
    <property type="entry name" value="GGDEF"/>
    <property type="match status" value="1"/>
</dbReference>
<sequence>MNDGLRFDDDARVAALHRLEVLDTAVEEPFEKIMMLVRTVLSVPIVTVTLVDRDRQWFKAKHGIDQSETPRSVSFCTHTIQQRHPLVVEDALLDSKFADSPLVVGAPHVRSYAGIPLRTPDGYNVGALCAMDTRPRQFSPAEVSILGNFAKIVCDELELRQIARVDYLTGALTRRAFVEQGEREVELARRHGRPSSLVMLDVDHFKRVNDSFGHALGDQVLQQIADIATVALRPNDLFGRLGGEEFALLLPETTGTSAVVVAERLRQRIAERTMTIPGVDDLHVTASFGVAELSASTNSFAAWLESAETMLYAAKTGGRNCSKLAQPIRSSANARKPQ</sequence>
<gene>
    <name evidence="4" type="ORF">EAH76_15360</name>
</gene>
<evidence type="ECO:0000256" key="2">
    <source>
        <dbReference type="ARBA" id="ARBA00034247"/>
    </source>
</evidence>
<protein>
    <recommendedName>
        <fullName evidence="1">diguanylate cyclase</fullName>
        <ecNumber evidence="1">2.7.7.65</ecNumber>
    </recommendedName>
</protein>
<comment type="caution">
    <text evidence="4">The sequence shown here is derived from an EMBL/GenBank/DDBJ whole genome shotgun (WGS) entry which is preliminary data.</text>
</comment>
<organism evidence="4 5">
    <name type="scientific">Sphingomonas glacialis</name>
    <dbReference type="NCBI Taxonomy" id="658225"/>
    <lineage>
        <taxon>Bacteria</taxon>
        <taxon>Pseudomonadati</taxon>
        <taxon>Pseudomonadota</taxon>
        <taxon>Alphaproteobacteria</taxon>
        <taxon>Sphingomonadales</taxon>
        <taxon>Sphingomonadaceae</taxon>
        <taxon>Sphingomonas</taxon>
    </lineage>
</organism>
<dbReference type="AlphaFoldDB" id="A0A502FRQ3"/>
<accession>A0A502FRQ3</accession>
<dbReference type="SUPFAM" id="SSF55781">
    <property type="entry name" value="GAF domain-like"/>
    <property type="match status" value="1"/>
</dbReference>
<dbReference type="CDD" id="cd01949">
    <property type="entry name" value="GGDEF"/>
    <property type="match status" value="1"/>
</dbReference>
<dbReference type="InterPro" id="IPR029787">
    <property type="entry name" value="Nucleotide_cyclase"/>
</dbReference>
<dbReference type="Pfam" id="PF00990">
    <property type="entry name" value="GGDEF"/>
    <property type="match status" value="1"/>
</dbReference>
<dbReference type="EC" id="2.7.7.65" evidence="1"/>
<dbReference type="InterPro" id="IPR043128">
    <property type="entry name" value="Rev_trsase/Diguanyl_cyclase"/>
</dbReference>
<dbReference type="SUPFAM" id="SSF55073">
    <property type="entry name" value="Nucleotide cyclase"/>
    <property type="match status" value="1"/>
</dbReference>
<comment type="catalytic activity">
    <reaction evidence="2">
        <text>2 GTP = 3',3'-c-di-GMP + 2 diphosphate</text>
        <dbReference type="Rhea" id="RHEA:24898"/>
        <dbReference type="ChEBI" id="CHEBI:33019"/>
        <dbReference type="ChEBI" id="CHEBI:37565"/>
        <dbReference type="ChEBI" id="CHEBI:58805"/>
        <dbReference type="EC" id="2.7.7.65"/>
    </reaction>
</comment>
<dbReference type="PROSITE" id="PS50887">
    <property type="entry name" value="GGDEF"/>
    <property type="match status" value="1"/>
</dbReference>
<dbReference type="InterPro" id="IPR000160">
    <property type="entry name" value="GGDEF_dom"/>
</dbReference>
<dbReference type="InterPro" id="IPR050469">
    <property type="entry name" value="Diguanylate_Cyclase"/>
</dbReference>
<dbReference type="Gene3D" id="3.30.70.270">
    <property type="match status" value="1"/>
</dbReference>
<feature type="domain" description="GGDEF" evidence="3">
    <location>
        <begin position="193"/>
        <end position="327"/>
    </location>
</feature>
<dbReference type="InterPro" id="IPR029016">
    <property type="entry name" value="GAF-like_dom_sf"/>
</dbReference>
<evidence type="ECO:0000313" key="5">
    <source>
        <dbReference type="Proteomes" id="UP000319931"/>
    </source>
</evidence>
<dbReference type="FunFam" id="3.30.70.270:FF:000001">
    <property type="entry name" value="Diguanylate cyclase domain protein"/>
    <property type="match status" value="1"/>
</dbReference>